<protein>
    <submittedName>
        <fullName evidence="2">Uncharacterized protein</fullName>
    </submittedName>
</protein>
<feature type="region of interest" description="Disordered" evidence="1">
    <location>
        <begin position="1"/>
        <end position="50"/>
    </location>
</feature>
<feature type="compositionally biased region" description="Pro residues" evidence="1">
    <location>
        <begin position="1"/>
        <end position="10"/>
    </location>
</feature>
<dbReference type="GeneID" id="23612495"/>
<evidence type="ECO:0000256" key="1">
    <source>
        <dbReference type="SAM" id="MobiDB-lite"/>
    </source>
</evidence>
<dbReference type="AlphaFoldDB" id="A0A087SCF4"/>
<reference evidence="2 3" key="1">
    <citation type="journal article" date="2014" name="BMC Genomics">
        <title>Oil accumulation mechanisms of the oleaginous microalga Chlorella protothecoides revealed through its genome, transcriptomes, and proteomes.</title>
        <authorList>
            <person name="Gao C."/>
            <person name="Wang Y."/>
            <person name="Shen Y."/>
            <person name="Yan D."/>
            <person name="He X."/>
            <person name="Dai J."/>
            <person name="Wu Q."/>
        </authorList>
    </citation>
    <scope>NUCLEOTIDE SEQUENCE [LARGE SCALE GENOMIC DNA]</scope>
    <source>
        <strain evidence="2 3">0710</strain>
    </source>
</reference>
<accession>A0A087SCF4</accession>
<keyword evidence="3" id="KW-1185">Reference proteome</keyword>
<evidence type="ECO:0000313" key="3">
    <source>
        <dbReference type="Proteomes" id="UP000028924"/>
    </source>
</evidence>
<name>A0A087SCF4_AUXPR</name>
<gene>
    <name evidence="2" type="ORF">F751_1104</name>
</gene>
<sequence>MCPTAPPPTRCRPCWARTRGSRRPRAARSGPRPPPAPARGGPHAGHLWGGVGGDPCPRCVECGHLEQTVGPAKQPGACRSSATGGGNREINGRHTRPAVIRSDECKGAGKLPPPRTHRRL</sequence>
<dbReference type="RefSeq" id="XP_011396278.1">
    <property type="nucleotide sequence ID" value="XM_011397976.1"/>
</dbReference>
<evidence type="ECO:0000313" key="2">
    <source>
        <dbReference type="EMBL" id="KFM23408.1"/>
    </source>
</evidence>
<proteinExistence type="predicted"/>
<dbReference type="Proteomes" id="UP000028924">
    <property type="component" value="Unassembled WGS sequence"/>
</dbReference>
<dbReference type="KEGG" id="apro:F751_1104"/>
<feature type="region of interest" description="Disordered" evidence="1">
    <location>
        <begin position="69"/>
        <end position="120"/>
    </location>
</feature>
<organism evidence="2 3">
    <name type="scientific">Auxenochlorella protothecoides</name>
    <name type="common">Green microalga</name>
    <name type="synonym">Chlorella protothecoides</name>
    <dbReference type="NCBI Taxonomy" id="3075"/>
    <lineage>
        <taxon>Eukaryota</taxon>
        <taxon>Viridiplantae</taxon>
        <taxon>Chlorophyta</taxon>
        <taxon>core chlorophytes</taxon>
        <taxon>Trebouxiophyceae</taxon>
        <taxon>Chlorellales</taxon>
        <taxon>Chlorellaceae</taxon>
        <taxon>Auxenochlorella</taxon>
    </lineage>
</organism>
<dbReference type="EMBL" id="KL662090">
    <property type="protein sequence ID" value="KFM23408.1"/>
    <property type="molecule type" value="Genomic_DNA"/>
</dbReference>